<organism evidence="3 4">
    <name type="scientific">Edaphochlamys debaryana</name>
    <dbReference type="NCBI Taxonomy" id="47281"/>
    <lineage>
        <taxon>Eukaryota</taxon>
        <taxon>Viridiplantae</taxon>
        <taxon>Chlorophyta</taxon>
        <taxon>core chlorophytes</taxon>
        <taxon>Chlorophyceae</taxon>
        <taxon>CS clade</taxon>
        <taxon>Chlamydomonadales</taxon>
        <taxon>Chlamydomonadales incertae sedis</taxon>
        <taxon>Edaphochlamys</taxon>
    </lineage>
</organism>
<gene>
    <name evidence="3" type="ORF">HYH03_001384</name>
</gene>
<feature type="compositionally biased region" description="Low complexity" evidence="1">
    <location>
        <begin position="510"/>
        <end position="525"/>
    </location>
</feature>
<dbReference type="AlphaFoldDB" id="A0A835YF79"/>
<evidence type="ECO:0000256" key="2">
    <source>
        <dbReference type="SAM" id="SignalP"/>
    </source>
</evidence>
<feature type="compositionally biased region" description="Polar residues" evidence="1">
    <location>
        <begin position="76"/>
        <end position="89"/>
    </location>
</feature>
<keyword evidence="4" id="KW-1185">Reference proteome</keyword>
<feature type="compositionally biased region" description="Polar residues" evidence="1">
    <location>
        <begin position="332"/>
        <end position="341"/>
    </location>
</feature>
<feature type="region of interest" description="Disordered" evidence="1">
    <location>
        <begin position="323"/>
        <end position="375"/>
    </location>
</feature>
<feature type="chain" id="PRO_5033010854" evidence="2">
    <location>
        <begin position="19"/>
        <end position="658"/>
    </location>
</feature>
<feature type="compositionally biased region" description="Low complexity" evidence="1">
    <location>
        <begin position="90"/>
        <end position="105"/>
    </location>
</feature>
<proteinExistence type="predicted"/>
<keyword evidence="2" id="KW-0732">Signal</keyword>
<accession>A0A835YF79</accession>
<feature type="region of interest" description="Disordered" evidence="1">
    <location>
        <begin position="459"/>
        <end position="547"/>
    </location>
</feature>
<protein>
    <submittedName>
        <fullName evidence="3">Uncharacterized protein</fullName>
    </submittedName>
</protein>
<sequence>MPPRALLLTLCLAAVALGAWSGLGMGLRAGATPTQADPLAGPGGAPHTSSANANAQAQPNPQTHAQSHGVHHHHNSAQVESKVQQQIPVTAQAAVSTTGSASTATEGPRARQRQLEGADVTGAAGATAGSSLAAAAAAGADGASSSRRPLGRAAQGAGASSVTEAPAGGDGGGKTASRKPAQAQAQQQSQSSSAPAPAPLSAERLEQRRLWSVADLPPVQVPPYGQFSYDVALSSGFRSQYGATFASTLAGLLASGCLAPPGGPARLHLLLSDARLLNVSLVHNLAHMASRVRVSVYDMQGASASMRARNTFYQLLHSPDFVPGKAPAAPDATNSTPTSGSKARRKGPQQAQIQAQAQAQSLSPEVSDPGGMGMRPLGRVAVPTGSSQLPALLLEDDVWLADDFPRKMHHVARDAARRSGNRPFVIKLYINSGKPLPVADVRAQAAACNASRTAWRLGPRPYSPGAGPGPGAAVLLLPDDPPGGSGAAAGAAATGEGEGAGRGVDGQTSGQAPGRAVGAAAAGAGASDGGAGKGETDGGGGGEDPALRGYRAKPRAYRWGAQGLYLSDGRLRRRLAECFYQYTQKKYERQRRYKDWPLKMCLEDMGVAAYDSGASLVQHIGASSSLFGAAAANSRYHRACAFPFVEKVPAQDAREDWL</sequence>
<dbReference type="EMBL" id="JAEHOE010000003">
    <property type="protein sequence ID" value="KAG2500617.1"/>
    <property type="molecule type" value="Genomic_DNA"/>
</dbReference>
<dbReference type="OrthoDB" id="548723at2759"/>
<comment type="caution">
    <text evidence="3">The sequence shown here is derived from an EMBL/GenBank/DDBJ whole genome shotgun (WGS) entry which is preliminary data.</text>
</comment>
<feature type="compositionally biased region" description="Low complexity" evidence="1">
    <location>
        <begin position="180"/>
        <end position="195"/>
    </location>
</feature>
<feature type="region of interest" description="Disordered" evidence="1">
    <location>
        <begin position="142"/>
        <end position="202"/>
    </location>
</feature>
<feature type="compositionally biased region" description="Low complexity" evidence="1">
    <location>
        <begin position="349"/>
        <end position="360"/>
    </location>
</feature>
<feature type="compositionally biased region" description="Low complexity" evidence="1">
    <location>
        <begin position="459"/>
        <end position="478"/>
    </location>
</feature>
<evidence type="ECO:0000313" key="4">
    <source>
        <dbReference type="Proteomes" id="UP000612055"/>
    </source>
</evidence>
<feature type="compositionally biased region" description="Gly residues" evidence="1">
    <location>
        <begin position="526"/>
        <end position="543"/>
    </location>
</feature>
<feature type="region of interest" description="Disordered" evidence="1">
    <location>
        <begin position="34"/>
        <end position="122"/>
    </location>
</feature>
<evidence type="ECO:0000313" key="3">
    <source>
        <dbReference type="EMBL" id="KAG2500617.1"/>
    </source>
</evidence>
<feature type="signal peptide" evidence="2">
    <location>
        <begin position="1"/>
        <end position="18"/>
    </location>
</feature>
<name>A0A835YF79_9CHLO</name>
<feature type="compositionally biased region" description="Low complexity" evidence="1">
    <location>
        <begin position="47"/>
        <end position="66"/>
    </location>
</feature>
<dbReference type="Proteomes" id="UP000612055">
    <property type="component" value="Unassembled WGS sequence"/>
</dbReference>
<reference evidence="3" key="1">
    <citation type="journal article" date="2020" name="bioRxiv">
        <title>Comparative genomics of Chlamydomonas.</title>
        <authorList>
            <person name="Craig R.J."/>
            <person name="Hasan A.R."/>
            <person name="Ness R.W."/>
            <person name="Keightley P.D."/>
        </authorList>
    </citation>
    <scope>NUCLEOTIDE SEQUENCE</scope>
    <source>
        <strain evidence="3">CCAP 11/70</strain>
    </source>
</reference>
<evidence type="ECO:0000256" key="1">
    <source>
        <dbReference type="SAM" id="MobiDB-lite"/>
    </source>
</evidence>